<dbReference type="Gene3D" id="2.40.170.20">
    <property type="entry name" value="TonB-dependent receptor, beta-barrel domain"/>
    <property type="match status" value="1"/>
</dbReference>
<feature type="domain" description="TonB-dependent receptor-like beta-barrel" evidence="10">
    <location>
        <begin position="255"/>
        <end position="704"/>
    </location>
</feature>
<keyword evidence="5 9" id="KW-0798">TonB box</keyword>
<reference evidence="12 13" key="1">
    <citation type="submission" date="2016-10" db="EMBL/GenBank/DDBJ databases">
        <authorList>
            <person name="de Groot N.N."/>
        </authorList>
    </citation>
    <scope>NUCLEOTIDE SEQUENCE [LARGE SCALE GENOMIC DNA]</scope>
    <source>
        <strain evidence="12 13">CGMCC 1.7005</strain>
    </source>
</reference>
<keyword evidence="3 8" id="KW-1134">Transmembrane beta strand</keyword>
<evidence type="ECO:0000259" key="10">
    <source>
        <dbReference type="Pfam" id="PF00593"/>
    </source>
</evidence>
<dbReference type="Proteomes" id="UP000236454">
    <property type="component" value="Unassembled WGS sequence"/>
</dbReference>
<organism evidence="12 13">
    <name type="scientific">Lishizhenia tianjinensis</name>
    <dbReference type="NCBI Taxonomy" id="477690"/>
    <lineage>
        <taxon>Bacteria</taxon>
        <taxon>Pseudomonadati</taxon>
        <taxon>Bacteroidota</taxon>
        <taxon>Flavobacteriia</taxon>
        <taxon>Flavobacteriales</taxon>
        <taxon>Crocinitomicaceae</taxon>
        <taxon>Lishizhenia</taxon>
    </lineage>
</organism>
<keyword evidence="2 8" id="KW-0813">Transport</keyword>
<evidence type="ECO:0000256" key="6">
    <source>
        <dbReference type="ARBA" id="ARBA00023136"/>
    </source>
</evidence>
<dbReference type="InterPro" id="IPR037066">
    <property type="entry name" value="Plug_dom_sf"/>
</dbReference>
<evidence type="ECO:0000256" key="4">
    <source>
        <dbReference type="ARBA" id="ARBA00022692"/>
    </source>
</evidence>
<evidence type="ECO:0000256" key="8">
    <source>
        <dbReference type="PROSITE-ProRule" id="PRU01360"/>
    </source>
</evidence>
<dbReference type="SUPFAM" id="SSF56935">
    <property type="entry name" value="Porins"/>
    <property type="match status" value="1"/>
</dbReference>
<keyword evidence="6 8" id="KW-0472">Membrane</keyword>
<dbReference type="RefSeq" id="WP_090249174.1">
    <property type="nucleotide sequence ID" value="NZ_FPAS01000003.1"/>
</dbReference>
<dbReference type="InterPro" id="IPR039426">
    <property type="entry name" value="TonB-dep_rcpt-like"/>
</dbReference>
<dbReference type="PROSITE" id="PS52016">
    <property type="entry name" value="TONB_DEPENDENT_REC_3"/>
    <property type="match status" value="1"/>
</dbReference>
<comment type="subcellular location">
    <subcellularLocation>
        <location evidence="1 8">Cell outer membrane</location>
        <topology evidence="1 8">Multi-pass membrane protein</topology>
    </subcellularLocation>
</comment>
<dbReference type="Pfam" id="PF07715">
    <property type="entry name" value="Plug"/>
    <property type="match status" value="1"/>
</dbReference>
<dbReference type="InterPro" id="IPR000531">
    <property type="entry name" value="Beta-barrel_TonB"/>
</dbReference>
<dbReference type="PANTHER" id="PTHR30069:SF40">
    <property type="entry name" value="TONB-DEPENDENT RECEPTOR NMB0964-RELATED"/>
    <property type="match status" value="1"/>
</dbReference>
<dbReference type="GO" id="GO:0009279">
    <property type="term" value="C:cell outer membrane"/>
    <property type="evidence" value="ECO:0007669"/>
    <property type="project" value="UniProtKB-SubCell"/>
</dbReference>
<dbReference type="AlphaFoldDB" id="A0A1I7AHJ8"/>
<evidence type="ECO:0000256" key="3">
    <source>
        <dbReference type="ARBA" id="ARBA00022452"/>
    </source>
</evidence>
<dbReference type="InterPro" id="IPR036942">
    <property type="entry name" value="Beta-barrel_TonB_sf"/>
</dbReference>
<evidence type="ECO:0000256" key="9">
    <source>
        <dbReference type="RuleBase" id="RU003357"/>
    </source>
</evidence>
<keyword evidence="4 8" id="KW-0812">Transmembrane</keyword>
<evidence type="ECO:0000256" key="7">
    <source>
        <dbReference type="ARBA" id="ARBA00023237"/>
    </source>
</evidence>
<keyword evidence="7 8" id="KW-0998">Cell outer membrane</keyword>
<dbReference type="InterPro" id="IPR012910">
    <property type="entry name" value="Plug_dom"/>
</dbReference>
<comment type="similarity">
    <text evidence="8 9">Belongs to the TonB-dependent receptor family.</text>
</comment>
<dbReference type="GO" id="GO:0015344">
    <property type="term" value="F:siderophore uptake transmembrane transporter activity"/>
    <property type="evidence" value="ECO:0007669"/>
    <property type="project" value="TreeGrafter"/>
</dbReference>
<name>A0A1I7AHJ8_9FLAO</name>
<dbReference type="SUPFAM" id="SSF49464">
    <property type="entry name" value="Carboxypeptidase regulatory domain-like"/>
    <property type="match status" value="1"/>
</dbReference>
<feature type="domain" description="TonB-dependent receptor plug" evidence="11">
    <location>
        <begin position="130"/>
        <end position="219"/>
    </location>
</feature>
<dbReference type="Pfam" id="PF13715">
    <property type="entry name" value="CarbopepD_reg_2"/>
    <property type="match status" value="1"/>
</dbReference>
<keyword evidence="13" id="KW-1185">Reference proteome</keyword>
<evidence type="ECO:0000313" key="13">
    <source>
        <dbReference type="Proteomes" id="UP000236454"/>
    </source>
</evidence>
<sequence length="743" mass="83491">MKAYSILLLFLFFGGIVNGQTIEGRVVDAQTQLPIAFAKVFVLELERGVVTDSAGHFSFSDDFNSTLSLRVSALSYSQQLVSVQPQENKPLNIALQPEHLSFDEVSIQSTLGEVAQYNIVEVERREIAALNEIASTDLVDALAKIPGVNQSKLGAGISKPVVRGLMGSRVLTYLNGLRIENQQWGGDHGLGIDQLGIGAVEVIKGPASLLYGADALGGVIYLIDENYAAHNTVEVMTNTAFESNNLMTKNQLGLKYGGEKLRFNFYANYNNAADYQIPGGDYIKNSRFYNRNIKFSTGYNTKKWVGNLRYNYSNARYGIPGHTHDSLVTYQDFISQETSRVMALPAQVINNHYLLFDNAFYFKKSTLKVKLGQSLNHLQEYEEKFTIPALSMQLKTSSLNANYSFKWRKMNWVWGTQALYQTNSNNPAASERILPNATQQDFGLFALVKGKVKGIDYQIGARGDIRNLRTHGDSSINKSFESFNYSAGIAKQWQKLVLRLNVSTGFRAPHSSELLANGVHHGSLSYELGDLNLVSEKAQQIDASVAVKGKHIELNLVPFYNRIKDFIYSQPTGEMVDNFPLYRYQQAQRVDMYGTDVQVHFHPHAVHDLHIISSFSYLRASFSNQEALPLQPQNKLNLMASYSFFSKRKLSLSKFVVNFDQFLAQNRPGVTELATPAFLLVDMALHFKVKTKQDLQFQCGVRNLLNESYVPHLSKLKNYNIPSQGRNVYLSITLNLKYNTHEK</sequence>
<gene>
    <name evidence="12" type="ORF">SAMN05216474_2098</name>
</gene>
<dbReference type="PANTHER" id="PTHR30069">
    <property type="entry name" value="TONB-DEPENDENT OUTER MEMBRANE RECEPTOR"/>
    <property type="match status" value="1"/>
</dbReference>
<evidence type="ECO:0000313" key="12">
    <source>
        <dbReference type="EMBL" id="SFT74419.1"/>
    </source>
</evidence>
<accession>A0A1I7AHJ8</accession>
<evidence type="ECO:0000256" key="1">
    <source>
        <dbReference type="ARBA" id="ARBA00004571"/>
    </source>
</evidence>
<dbReference type="OrthoDB" id="9795928at2"/>
<protein>
    <submittedName>
        <fullName evidence="12">Iron complex outermembrane recepter protein</fullName>
    </submittedName>
</protein>
<dbReference type="Gene3D" id="2.170.130.10">
    <property type="entry name" value="TonB-dependent receptor, plug domain"/>
    <property type="match status" value="1"/>
</dbReference>
<dbReference type="InterPro" id="IPR008969">
    <property type="entry name" value="CarboxyPept-like_regulatory"/>
</dbReference>
<dbReference type="STRING" id="477690.SAMN05216474_2098"/>
<proteinExistence type="inferred from homology"/>
<evidence type="ECO:0000256" key="2">
    <source>
        <dbReference type="ARBA" id="ARBA00022448"/>
    </source>
</evidence>
<evidence type="ECO:0000259" key="11">
    <source>
        <dbReference type="Pfam" id="PF07715"/>
    </source>
</evidence>
<dbReference type="Pfam" id="PF00593">
    <property type="entry name" value="TonB_dep_Rec_b-barrel"/>
    <property type="match status" value="1"/>
</dbReference>
<dbReference type="Gene3D" id="2.60.40.1120">
    <property type="entry name" value="Carboxypeptidase-like, regulatory domain"/>
    <property type="match status" value="1"/>
</dbReference>
<dbReference type="GO" id="GO:0044718">
    <property type="term" value="P:siderophore transmembrane transport"/>
    <property type="evidence" value="ECO:0007669"/>
    <property type="project" value="TreeGrafter"/>
</dbReference>
<dbReference type="EMBL" id="FPAS01000003">
    <property type="protein sequence ID" value="SFT74419.1"/>
    <property type="molecule type" value="Genomic_DNA"/>
</dbReference>
<evidence type="ECO:0000256" key="5">
    <source>
        <dbReference type="ARBA" id="ARBA00023077"/>
    </source>
</evidence>